<dbReference type="EMBL" id="CAJOBB010002362">
    <property type="protein sequence ID" value="CAF3962255.1"/>
    <property type="molecule type" value="Genomic_DNA"/>
</dbReference>
<dbReference type="InterPro" id="IPR015915">
    <property type="entry name" value="Kelch-typ_b-propeller"/>
</dbReference>
<dbReference type="Proteomes" id="UP000663868">
    <property type="component" value="Unassembled WGS sequence"/>
</dbReference>
<name>A0A819LHU5_9BILA</name>
<dbReference type="SMART" id="SM00612">
    <property type="entry name" value="Kelch"/>
    <property type="match status" value="4"/>
</dbReference>
<dbReference type="Gene3D" id="2.130.10.80">
    <property type="entry name" value="Galactose oxidase/kelch, beta-propeller"/>
    <property type="match status" value="4"/>
</dbReference>
<sequence>MKIRFAFSIIQYLLVYLGNGSNVSTTTISTTNLSTDITHSDEDAESYTATTFSPDRWNIDSYHLNPRSVGTAIVTTNGLILTCGNYDMSSTGYFTDPFCEIYLPMSQKWHTAATMQAGRDTYTLTVLQDGKSILAVGCSDDIDSYTVEIYDIEIDLWTFVPVLMEDQRLSHTATLLQNGQILIVGGKLSVIDLFDTSRACLYDPSSNMFIRTGSMNIPRSWHVATLLNDGLSVLVTGGYPTLYGGALPSEIYINGSWFYTNNDMMCDCTGHAAALLPDGNVLIAGGYSYSYGVVSSAILYDPATHTFSPTQSMACSRMGFTLTLLPSGQVLAAGGIGFTTDECPLVCELYDPVSGQWTSTRLLNTIRQGHAAGIINNSVILIGGYDDDGDPNNPVDQIEIYYL</sequence>
<protein>
    <recommendedName>
        <fullName evidence="6">Kelch repeat protein</fullName>
    </recommendedName>
</protein>
<keyword evidence="2" id="KW-0677">Repeat</keyword>
<proteinExistence type="predicted"/>
<evidence type="ECO:0000313" key="5">
    <source>
        <dbReference type="Proteomes" id="UP000663868"/>
    </source>
</evidence>
<evidence type="ECO:0008006" key="6">
    <source>
        <dbReference type="Google" id="ProtNLM"/>
    </source>
</evidence>
<evidence type="ECO:0000313" key="4">
    <source>
        <dbReference type="EMBL" id="CAF3962255.1"/>
    </source>
</evidence>
<feature type="chain" id="PRO_5032419991" description="Kelch repeat protein" evidence="3">
    <location>
        <begin position="21"/>
        <end position="403"/>
    </location>
</feature>
<reference evidence="4" key="1">
    <citation type="submission" date="2021-02" db="EMBL/GenBank/DDBJ databases">
        <authorList>
            <person name="Nowell W R."/>
        </authorList>
    </citation>
    <scope>NUCLEOTIDE SEQUENCE</scope>
</reference>
<dbReference type="PANTHER" id="PTHR45632">
    <property type="entry name" value="LD33804P"/>
    <property type="match status" value="1"/>
</dbReference>
<dbReference type="PANTHER" id="PTHR45632:SF3">
    <property type="entry name" value="KELCH-LIKE PROTEIN 32"/>
    <property type="match status" value="1"/>
</dbReference>
<evidence type="ECO:0000256" key="1">
    <source>
        <dbReference type="ARBA" id="ARBA00022441"/>
    </source>
</evidence>
<evidence type="ECO:0000256" key="3">
    <source>
        <dbReference type="SAM" id="SignalP"/>
    </source>
</evidence>
<keyword evidence="1" id="KW-0880">Kelch repeat</keyword>
<comment type="caution">
    <text evidence="4">The sequence shown here is derived from an EMBL/GenBank/DDBJ whole genome shotgun (WGS) entry which is preliminary data.</text>
</comment>
<dbReference type="AlphaFoldDB" id="A0A819LHU5"/>
<dbReference type="SUPFAM" id="SSF117281">
    <property type="entry name" value="Kelch motif"/>
    <property type="match status" value="2"/>
</dbReference>
<dbReference type="InterPro" id="IPR037293">
    <property type="entry name" value="Gal_Oxidase_central_sf"/>
</dbReference>
<dbReference type="InterPro" id="IPR006652">
    <property type="entry name" value="Kelch_1"/>
</dbReference>
<accession>A0A819LHU5</accession>
<evidence type="ECO:0000256" key="2">
    <source>
        <dbReference type="ARBA" id="ARBA00022737"/>
    </source>
</evidence>
<organism evidence="4 5">
    <name type="scientific">Adineta steineri</name>
    <dbReference type="NCBI Taxonomy" id="433720"/>
    <lineage>
        <taxon>Eukaryota</taxon>
        <taxon>Metazoa</taxon>
        <taxon>Spiralia</taxon>
        <taxon>Gnathifera</taxon>
        <taxon>Rotifera</taxon>
        <taxon>Eurotatoria</taxon>
        <taxon>Bdelloidea</taxon>
        <taxon>Adinetida</taxon>
        <taxon>Adinetidae</taxon>
        <taxon>Adineta</taxon>
    </lineage>
</organism>
<gene>
    <name evidence="4" type="ORF">KXQ929_LOCUS26266</name>
</gene>
<feature type="signal peptide" evidence="3">
    <location>
        <begin position="1"/>
        <end position="20"/>
    </location>
</feature>
<keyword evidence="3" id="KW-0732">Signal</keyword>